<gene>
    <name evidence="4" type="ORF">J5W02_05795</name>
</gene>
<dbReference type="Gene3D" id="3.40.50.1390">
    <property type="entry name" value="Resolvase, N-terminal catalytic domain"/>
    <property type="match status" value="1"/>
</dbReference>
<evidence type="ECO:0000256" key="1">
    <source>
        <dbReference type="SAM" id="Coils"/>
    </source>
</evidence>
<accession>A0ABS7DM15</accession>
<dbReference type="PROSITE" id="PS51737">
    <property type="entry name" value="RECOMBINASE_DNA_BIND"/>
    <property type="match status" value="1"/>
</dbReference>
<name>A0ABS7DM15_9FIRM</name>
<keyword evidence="1" id="KW-0175">Coiled coil</keyword>
<proteinExistence type="predicted"/>
<dbReference type="Pfam" id="PF00239">
    <property type="entry name" value="Resolvase"/>
    <property type="match status" value="1"/>
</dbReference>
<dbReference type="PANTHER" id="PTHR30461">
    <property type="entry name" value="DNA-INVERTASE FROM LAMBDOID PROPHAGE"/>
    <property type="match status" value="1"/>
</dbReference>
<reference evidence="4 5" key="1">
    <citation type="submission" date="2021-03" db="EMBL/GenBank/DDBJ databases">
        <title>Caproiciproducens sp. nov. isolated from feces of cow.</title>
        <authorList>
            <person name="Choi J.-Y."/>
        </authorList>
    </citation>
    <scope>NUCLEOTIDE SEQUENCE [LARGE SCALE GENOMIC DNA]</scope>
    <source>
        <strain evidence="4 5">AGMB10547</strain>
    </source>
</reference>
<dbReference type="CDD" id="cd03768">
    <property type="entry name" value="SR_ResInv"/>
    <property type="match status" value="1"/>
</dbReference>
<organism evidence="4 5">
    <name type="scientific">Caproiciproducens faecalis</name>
    <dbReference type="NCBI Taxonomy" id="2820301"/>
    <lineage>
        <taxon>Bacteria</taxon>
        <taxon>Bacillati</taxon>
        <taxon>Bacillota</taxon>
        <taxon>Clostridia</taxon>
        <taxon>Eubacteriales</taxon>
        <taxon>Acutalibacteraceae</taxon>
        <taxon>Caproiciproducens</taxon>
    </lineage>
</organism>
<dbReference type="SMART" id="SM00857">
    <property type="entry name" value="Resolvase"/>
    <property type="match status" value="1"/>
</dbReference>
<feature type="domain" description="Resolvase/invertase-type recombinase catalytic" evidence="2">
    <location>
        <begin position="1"/>
        <end position="143"/>
    </location>
</feature>
<dbReference type="InterPro" id="IPR025827">
    <property type="entry name" value="Zn_ribbon_recom_dom"/>
</dbReference>
<keyword evidence="5" id="KW-1185">Reference proteome</keyword>
<dbReference type="InterPro" id="IPR011109">
    <property type="entry name" value="DNA_bind_recombinase_dom"/>
</dbReference>
<comment type="caution">
    <text evidence="4">The sequence shown here is derived from an EMBL/GenBank/DDBJ whole genome shotgun (WGS) entry which is preliminary data.</text>
</comment>
<feature type="coiled-coil region" evidence="1">
    <location>
        <begin position="394"/>
        <end position="443"/>
    </location>
</feature>
<evidence type="ECO:0000259" key="2">
    <source>
        <dbReference type="PROSITE" id="PS51736"/>
    </source>
</evidence>
<dbReference type="InterPro" id="IPR038109">
    <property type="entry name" value="DNA_bind_recomb_sf"/>
</dbReference>
<dbReference type="Pfam" id="PF07508">
    <property type="entry name" value="Recombinase"/>
    <property type="match status" value="1"/>
</dbReference>
<dbReference type="Proteomes" id="UP000719942">
    <property type="component" value="Unassembled WGS sequence"/>
</dbReference>
<protein>
    <submittedName>
        <fullName evidence="4">Recombinase family protein</fullName>
    </submittedName>
</protein>
<dbReference type="SUPFAM" id="SSF53041">
    <property type="entry name" value="Resolvase-like"/>
    <property type="match status" value="1"/>
</dbReference>
<dbReference type="InterPro" id="IPR006119">
    <property type="entry name" value="Resolv_N"/>
</dbReference>
<evidence type="ECO:0000259" key="3">
    <source>
        <dbReference type="PROSITE" id="PS51737"/>
    </source>
</evidence>
<feature type="domain" description="Recombinase" evidence="3">
    <location>
        <begin position="151"/>
        <end position="306"/>
    </location>
</feature>
<dbReference type="EMBL" id="JAGFNZ010000002">
    <property type="protein sequence ID" value="MBW7572322.1"/>
    <property type="molecule type" value="Genomic_DNA"/>
</dbReference>
<evidence type="ECO:0000313" key="4">
    <source>
        <dbReference type="EMBL" id="MBW7572322.1"/>
    </source>
</evidence>
<dbReference type="InterPro" id="IPR036162">
    <property type="entry name" value="Resolvase-like_N_sf"/>
</dbReference>
<sequence>MIAIYARQSVDREDSISTDSQIEACRYEAKGEACREYVDKGYSGKNTDRPRFKELAADIENGEISKVIVYRLDRISRSILDFSNMMLLFARYRVEFVSSTEKFDTSTPMGRAMLNICMVFAQLERETIQQRVTDAYYSRSEKGFYMGGRVPYGFRLTDTFLNGKRTKAYILCEEEADQIRLMYGLYADPQTSYGDILAYLKEHGLSCRGKPWSRARVADHLKNPIYVQADLDVYEFFQQQGTVIESPQEDFAGTNGCYYYKGRKATGRKQADLKDNRLVLAPHEGIIPSDLWLKCRRKCLRNKQIQPARKAVNTWLAGLVKCGNCHYALTFKKYRTRRSRYLLCSRKINAKACKGAGTIYADEFEALIFRELLRKLEDFPVLLGGKAAPESPKSAELRIERNRIHQEIDALIQKVPLANETLMLFINRRMEELTAKEAILEQELTDCALSRENDACPNRIDGYLSRWDSLSLDDRRTVACSLIEVIYATDEQVEIYWKL</sequence>
<dbReference type="RefSeq" id="WP_219964730.1">
    <property type="nucleotide sequence ID" value="NZ_JAGFNZ010000002.1"/>
</dbReference>
<dbReference type="Pfam" id="PF13408">
    <property type="entry name" value="Zn_ribbon_recom"/>
    <property type="match status" value="1"/>
</dbReference>
<dbReference type="Gene3D" id="3.90.1750.20">
    <property type="entry name" value="Putative Large Serine Recombinase, Chain B, Domain 2"/>
    <property type="match status" value="1"/>
</dbReference>
<dbReference type="InterPro" id="IPR050639">
    <property type="entry name" value="SSR_resolvase"/>
</dbReference>
<dbReference type="PROSITE" id="PS51736">
    <property type="entry name" value="RECOMBINASES_3"/>
    <property type="match status" value="1"/>
</dbReference>
<evidence type="ECO:0000313" key="5">
    <source>
        <dbReference type="Proteomes" id="UP000719942"/>
    </source>
</evidence>
<dbReference type="PANTHER" id="PTHR30461:SF23">
    <property type="entry name" value="DNA RECOMBINASE-RELATED"/>
    <property type="match status" value="1"/>
</dbReference>